<feature type="compositionally biased region" description="Low complexity" evidence="1">
    <location>
        <begin position="175"/>
        <end position="187"/>
    </location>
</feature>
<keyword evidence="3" id="KW-1185">Reference proteome</keyword>
<evidence type="ECO:0000313" key="3">
    <source>
        <dbReference type="Proteomes" id="UP000637788"/>
    </source>
</evidence>
<reference evidence="2" key="2">
    <citation type="submission" date="2020-09" db="EMBL/GenBank/DDBJ databases">
        <authorList>
            <person name="Sun Q."/>
            <person name="Ohkuma M."/>
        </authorList>
    </citation>
    <scope>NUCLEOTIDE SEQUENCE</scope>
    <source>
        <strain evidence="2">JCM 3035</strain>
    </source>
</reference>
<reference evidence="2" key="1">
    <citation type="journal article" date="2014" name="Int. J. Syst. Evol. Microbiol.">
        <title>Complete genome sequence of Corynebacterium casei LMG S-19264T (=DSM 44701T), isolated from a smear-ripened cheese.</title>
        <authorList>
            <consortium name="US DOE Joint Genome Institute (JGI-PGF)"/>
            <person name="Walter F."/>
            <person name="Albersmeier A."/>
            <person name="Kalinowski J."/>
            <person name="Ruckert C."/>
        </authorList>
    </citation>
    <scope>NUCLEOTIDE SEQUENCE</scope>
    <source>
        <strain evidence="2">JCM 3035</strain>
    </source>
</reference>
<feature type="compositionally biased region" description="Pro residues" evidence="1">
    <location>
        <begin position="226"/>
        <end position="244"/>
    </location>
</feature>
<comment type="caution">
    <text evidence="2">The sequence shown here is derived from an EMBL/GenBank/DDBJ whole genome shotgun (WGS) entry which is preliminary data.</text>
</comment>
<evidence type="ECO:0000313" key="2">
    <source>
        <dbReference type="EMBL" id="GGL04281.1"/>
    </source>
</evidence>
<sequence>MNEGMLGLRTRTVSCVGSGWSGRINGFRCAVRTLRPATGHGMARRLVRWRPVLGTGSVIALHPAATAFVFRHLGEQRRQSTGARILVQNRHQTTLFVRQLVTRTVIHGQPPGPTPEEQRQPARLIRAGTPPPAPRPPHPPSPPTLRASLTVRHIRLYVHERIHQPHLTREPRPAPNRTPNRPSSPAPEAISLPHRTRRPPLVVRTTANPTGPPVPHPGAVRHPDPRPPQPAPPAVGDPAPPPTPDLDRLTDQVLSRIERRAIAQRERFGRS</sequence>
<feature type="compositionally biased region" description="Pro residues" evidence="1">
    <location>
        <begin position="129"/>
        <end position="143"/>
    </location>
</feature>
<proteinExistence type="predicted"/>
<feature type="region of interest" description="Disordered" evidence="1">
    <location>
        <begin position="160"/>
        <end position="248"/>
    </location>
</feature>
<organism evidence="2 3">
    <name type="scientific">Streptomyces flaveus</name>
    <dbReference type="NCBI Taxonomy" id="66370"/>
    <lineage>
        <taxon>Bacteria</taxon>
        <taxon>Bacillati</taxon>
        <taxon>Actinomycetota</taxon>
        <taxon>Actinomycetes</taxon>
        <taxon>Kitasatosporales</taxon>
        <taxon>Streptomycetaceae</taxon>
        <taxon>Streptomyces</taxon>
        <taxon>Streptomyces aurantiacus group</taxon>
    </lineage>
</organism>
<accession>A0A917VQK0</accession>
<dbReference type="AlphaFoldDB" id="A0A917VQK0"/>
<dbReference type="EMBL" id="BMPQ01000030">
    <property type="protein sequence ID" value="GGL04281.1"/>
    <property type="molecule type" value="Genomic_DNA"/>
</dbReference>
<dbReference type="Proteomes" id="UP000637788">
    <property type="component" value="Unassembled WGS sequence"/>
</dbReference>
<protein>
    <submittedName>
        <fullName evidence="2">Uncharacterized protein</fullName>
    </submittedName>
</protein>
<feature type="compositionally biased region" description="Basic and acidic residues" evidence="1">
    <location>
        <begin position="160"/>
        <end position="172"/>
    </location>
</feature>
<evidence type="ECO:0000256" key="1">
    <source>
        <dbReference type="SAM" id="MobiDB-lite"/>
    </source>
</evidence>
<name>A0A917VQK0_9ACTN</name>
<feature type="region of interest" description="Disordered" evidence="1">
    <location>
        <begin position="125"/>
        <end position="146"/>
    </location>
</feature>
<gene>
    <name evidence="2" type="ORF">GCM10010094_76360</name>
</gene>